<dbReference type="Proteomes" id="UP000634136">
    <property type="component" value="Unassembled WGS sequence"/>
</dbReference>
<dbReference type="AlphaFoldDB" id="A0A834X4B7"/>
<protein>
    <submittedName>
        <fullName evidence="2">Uncharacterized protein</fullName>
    </submittedName>
</protein>
<sequence length="109" mass="12235">MTGVENGHNEYTRTTKPCKDSAIKILSSPSSTSGSEKEGDPSQGTWMMMIMRNARYCHCHEREVVVHETAKPCMYECQRVTSEMGYICLYGQEKLLILGEKKVGHGGFI</sequence>
<reference evidence="2" key="1">
    <citation type="submission" date="2020-09" db="EMBL/GenBank/DDBJ databases">
        <title>Genome-Enabled Discovery of Anthraquinone Biosynthesis in Senna tora.</title>
        <authorList>
            <person name="Kang S.-H."/>
            <person name="Pandey R.P."/>
            <person name="Lee C.-M."/>
            <person name="Sim J.-S."/>
            <person name="Jeong J.-T."/>
            <person name="Choi B.-S."/>
            <person name="Jung M."/>
            <person name="Ginzburg D."/>
            <person name="Zhao K."/>
            <person name="Won S.Y."/>
            <person name="Oh T.-J."/>
            <person name="Yu Y."/>
            <person name="Kim N.-H."/>
            <person name="Lee O.R."/>
            <person name="Lee T.-H."/>
            <person name="Bashyal P."/>
            <person name="Kim T.-S."/>
            <person name="Lee W.-H."/>
            <person name="Kawkins C."/>
            <person name="Kim C.-K."/>
            <person name="Kim J.S."/>
            <person name="Ahn B.O."/>
            <person name="Rhee S.Y."/>
            <person name="Sohng J.K."/>
        </authorList>
    </citation>
    <scope>NUCLEOTIDE SEQUENCE</scope>
    <source>
        <tissue evidence="2">Leaf</tissue>
    </source>
</reference>
<evidence type="ECO:0000256" key="1">
    <source>
        <dbReference type="SAM" id="MobiDB-lite"/>
    </source>
</evidence>
<keyword evidence="3" id="KW-1185">Reference proteome</keyword>
<organism evidence="2 3">
    <name type="scientific">Senna tora</name>
    <dbReference type="NCBI Taxonomy" id="362788"/>
    <lineage>
        <taxon>Eukaryota</taxon>
        <taxon>Viridiplantae</taxon>
        <taxon>Streptophyta</taxon>
        <taxon>Embryophyta</taxon>
        <taxon>Tracheophyta</taxon>
        <taxon>Spermatophyta</taxon>
        <taxon>Magnoliopsida</taxon>
        <taxon>eudicotyledons</taxon>
        <taxon>Gunneridae</taxon>
        <taxon>Pentapetalae</taxon>
        <taxon>rosids</taxon>
        <taxon>fabids</taxon>
        <taxon>Fabales</taxon>
        <taxon>Fabaceae</taxon>
        <taxon>Caesalpinioideae</taxon>
        <taxon>Cassia clade</taxon>
        <taxon>Senna</taxon>
    </lineage>
</organism>
<feature type="compositionally biased region" description="Basic and acidic residues" evidence="1">
    <location>
        <begin position="7"/>
        <end position="22"/>
    </location>
</feature>
<evidence type="ECO:0000313" key="2">
    <source>
        <dbReference type="EMBL" id="KAF7838086.1"/>
    </source>
</evidence>
<feature type="region of interest" description="Disordered" evidence="1">
    <location>
        <begin position="1"/>
        <end position="44"/>
    </location>
</feature>
<accession>A0A834X4B7</accession>
<name>A0A834X4B7_9FABA</name>
<gene>
    <name evidence="2" type="ORF">G2W53_006568</name>
</gene>
<evidence type="ECO:0000313" key="3">
    <source>
        <dbReference type="Proteomes" id="UP000634136"/>
    </source>
</evidence>
<comment type="caution">
    <text evidence="2">The sequence shown here is derived from an EMBL/GenBank/DDBJ whole genome shotgun (WGS) entry which is preliminary data.</text>
</comment>
<dbReference type="EMBL" id="JAAIUW010000003">
    <property type="protein sequence ID" value="KAF7838086.1"/>
    <property type="molecule type" value="Genomic_DNA"/>
</dbReference>
<proteinExistence type="predicted"/>